<feature type="compositionally biased region" description="Basic and acidic residues" evidence="4">
    <location>
        <begin position="24"/>
        <end position="34"/>
    </location>
</feature>
<feature type="compositionally biased region" description="Basic and acidic residues" evidence="4">
    <location>
        <begin position="912"/>
        <end position="925"/>
    </location>
</feature>
<dbReference type="Proteomes" id="UP000507470">
    <property type="component" value="Unassembled WGS sequence"/>
</dbReference>
<feature type="region of interest" description="Disordered" evidence="4">
    <location>
        <begin position="109"/>
        <end position="134"/>
    </location>
</feature>
<evidence type="ECO:0000259" key="5">
    <source>
        <dbReference type="Pfam" id="PF18192"/>
    </source>
</evidence>
<dbReference type="Pfam" id="PF21229">
    <property type="entry name" value="TdIF1_2nd"/>
    <property type="match status" value="1"/>
</dbReference>
<organism evidence="7 8">
    <name type="scientific">Mytilus coruscus</name>
    <name type="common">Sea mussel</name>
    <dbReference type="NCBI Taxonomy" id="42192"/>
    <lineage>
        <taxon>Eukaryota</taxon>
        <taxon>Metazoa</taxon>
        <taxon>Spiralia</taxon>
        <taxon>Lophotrochozoa</taxon>
        <taxon>Mollusca</taxon>
        <taxon>Bivalvia</taxon>
        <taxon>Autobranchia</taxon>
        <taxon>Pteriomorphia</taxon>
        <taxon>Mytilida</taxon>
        <taxon>Mytiloidea</taxon>
        <taxon>Mytilidae</taxon>
        <taxon>Mytilinae</taxon>
        <taxon>Mytilus</taxon>
    </lineage>
</organism>
<feature type="domain" description="DNTTIP1 dimerisation" evidence="5">
    <location>
        <begin position="784"/>
        <end position="851"/>
    </location>
</feature>
<dbReference type="InterPro" id="IPR041384">
    <property type="entry name" value="DNTTIP1_dimer"/>
</dbReference>
<sequence>MDGNKDLQNVTEKPKKKKPQAHQAKREGKKKSGDSQRPAMSSTVQYHPESSIQYQADRLMPEGQGTHHFTDRLVPDGQALNQPRLHNLPPKKSLSPSFIASHVLSLAQEGMNQPSEPSHTVQHLPTSPSKGQSSTERIADIRFMGQIFPQPSQYRAFTPHGLEQGGLRAPHGLEQGGLRLPHGFDQGGLLRQQLLHGIRPSSDSSFHRPTIDPSRSSPSYHRVDPPRSSPSYHSPPPNRTVHNIPGSSPPGISGRVSESERMSPYHVSTIRKTPSPAPKRVSPGPQKSTPSPKHQRMSPVPELSSHYRQDRVSPAERTQLSLEEAIKLMQGHPGASVPQHLLTQVSLGHQVQLTQQPSRPETEDITKFSSYQPLYSFPEPYPRAVPHSQTEPYARAVPHSQNEPYPRAVPLSQTEPYLRTDYSFQTKEMIHKPERSTKQFISTMLANQAKSRQPTPGSVFPPHSLTVDTHSDHHQMSQFVKVSPSGPRLVSPPGLVPRQMVPSGGMTRQMSPSGGMQQQMSPPGGVPRQTGGQMYHSTTPSIVHPTSLPQTAQMTTALLQPQVMTSAGTAIRRIPSPKPQHRHKDFAQAQARNTLQNIHIPENAGPIRQPVVELVKIPIPRSTDGSIQTFSASQMTSLTTHAGNLTHLPFSQIQPHSFGENMATEINKTSQGMINPFTFPTNPSVISQPKSQPRYEVISPVVQPVIEQKRKLSDIEMPHLDPVPSLQKQASPVKVEMVKMRNPFNMRLQNLSNLPTNSMYRSTYRAHSMAVHRAKAGLITSTAKTLDLLRQNLQKFINKEIDVIVKEYLDKFFKPGIENIKSNNGENSVTDEHVQAVCRQILEEAKKMYTTEQRSTTPVRDENTPIPLNRKRNASDTDSEKSVPFQPRKKKGRPPIYSSGRSTPSKPAKANEPVKREGPKWDSNRLDSNTQYIMGARANKALGLGATRGRIYIKHPDVFKYCGDQDDKQWLYENHKMPATGGKAYMMLLEDVKDLAEDDEYRNNANVMMDEIVGFCIPDWMTEKVKVQMESLRTDKAKQRSRSTTPNEGQLGIQDGSDVYKEDLPFSAFSTAKRSPHKEEIQTSPGDTEMEFLTGGDNEDHNNLSPFNLTGGFDEGISPSASDLDTLDEAPLSAPFDFTK</sequence>
<evidence type="ECO:0000256" key="4">
    <source>
        <dbReference type="SAM" id="MobiDB-lite"/>
    </source>
</evidence>
<comment type="subcellular location">
    <subcellularLocation>
        <location evidence="1">Nucleus</location>
    </subcellularLocation>
</comment>
<dbReference type="GO" id="GO:0003677">
    <property type="term" value="F:DNA binding"/>
    <property type="evidence" value="ECO:0007669"/>
    <property type="project" value="UniProtKB-KW"/>
</dbReference>
<feature type="region of interest" description="Disordered" evidence="4">
    <location>
        <begin position="156"/>
        <end position="180"/>
    </location>
</feature>
<feature type="compositionally biased region" description="Polar residues" evidence="4">
    <location>
        <begin position="110"/>
        <end position="134"/>
    </location>
</feature>
<dbReference type="GO" id="GO:0031491">
    <property type="term" value="F:nucleosome binding"/>
    <property type="evidence" value="ECO:0007669"/>
    <property type="project" value="TreeGrafter"/>
</dbReference>
<accession>A0A6J8CTS3</accession>
<evidence type="ECO:0000256" key="2">
    <source>
        <dbReference type="ARBA" id="ARBA00023125"/>
    </source>
</evidence>
<feature type="compositionally biased region" description="Polar residues" evidence="4">
    <location>
        <begin position="38"/>
        <end position="54"/>
    </location>
</feature>
<name>A0A6J8CTS3_MYTCO</name>
<gene>
    <name evidence="7" type="ORF">MCOR_34102</name>
</gene>
<reference evidence="7 8" key="1">
    <citation type="submission" date="2020-06" db="EMBL/GenBank/DDBJ databases">
        <authorList>
            <person name="Li R."/>
            <person name="Bekaert M."/>
        </authorList>
    </citation>
    <scope>NUCLEOTIDE SEQUENCE [LARGE SCALE GENOMIC DNA]</scope>
    <source>
        <strain evidence="8">wild</strain>
    </source>
</reference>
<dbReference type="EMBL" id="CACVKT020006113">
    <property type="protein sequence ID" value="CAC5399873.1"/>
    <property type="molecule type" value="Genomic_DNA"/>
</dbReference>
<feature type="region of interest" description="Disordered" evidence="4">
    <location>
        <begin position="1071"/>
        <end position="1140"/>
    </location>
</feature>
<dbReference type="GO" id="GO:0005634">
    <property type="term" value="C:nucleus"/>
    <property type="evidence" value="ECO:0007669"/>
    <property type="project" value="UniProtKB-SubCell"/>
</dbReference>
<feature type="region of interest" description="Disordered" evidence="4">
    <location>
        <begin position="1"/>
        <end position="74"/>
    </location>
</feature>
<dbReference type="Pfam" id="PF18192">
    <property type="entry name" value="DNTTIP1_dimer"/>
    <property type="match status" value="1"/>
</dbReference>
<feature type="region of interest" description="Disordered" evidence="4">
    <location>
        <begin position="1032"/>
        <end position="1057"/>
    </location>
</feature>
<evidence type="ECO:0000313" key="7">
    <source>
        <dbReference type="EMBL" id="CAC5399873.1"/>
    </source>
</evidence>
<dbReference type="InterPro" id="IPR026064">
    <property type="entry name" value="TdIF1"/>
</dbReference>
<keyword evidence="2" id="KW-0238">DNA-binding</keyword>
<keyword evidence="3" id="KW-0539">Nucleus</keyword>
<evidence type="ECO:0000313" key="8">
    <source>
        <dbReference type="Proteomes" id="UP000507470"/>
    </source>
</evidence>
<protein>
    <submittedName>
        <fullName evidence="7">DNTTIP1</fullName>
    </submittedName>
</protein>
<dbReference type="PANTHER" id="PTHR23399:SF2">
    <property type="entry name" value="DEOXYNUCLEOTIDYLTRANSFERASE TERMINAL-INTERACTING PROTEIN 1"/>
    <property type="match status" value="1"/>
</dbReference>
<dbReference type="AlphaFoldDB" id="A0A6J8CTS3"/>
<dbReference type="PANTHER" id="PTHR23399">
    <property type="entry name" value="DEOXYNUCLEOTIDYLTRANSFERASE TERMINAL-INTERACTING PROTEIN 1"/>
    <property type="match status" value="1"/>
</dbReference>
<proteinExistence type="predicted"/>
<evidence type="ECO:0000256" key="3">
    <source>
        <dbReference type="ARBA" id="ARBA00023242"/>
    </source>
</evidence>
<feature type="region of interest" description="Disordered" evidence="4">
    <location>
        <begin position="505"/>
        <end position="529"/>
    </location>
</feature>
<feature type="region of interest" description="Disordered" evidence="4">
    <location>
        <begin position="849"/>
        <end position="926"/>
    </location>
</feature>
<feature type="compositionally biased region" description="Basic and acidic residues" evidence="4">
    <location>
        <begin position="305"/>
        <end position="314"/>
    </location>
</feature>
<keyword evidence="8" id="KW-1185">Reference proteome</keyword>
<evidence type="ECO:0000256" key="1">
    <source>
        <dbReference type="ARBA" id="ARBA00004123"/>
    </source>
</evidence>
<feature type="domain" description="TdIF1 C-terminal" evidence="6">
    <location>
        <begin position="929"/>
        <end position="1025"/>
    </location>
</feature>
<feature type="compositionally biased region" description="Polar residues" evidence="4">
    <location>
        <begin position="1"/>
        <end position="11"/>
    </location>
</feature>
<feature type="compositionally biased region" description="Low complexity" evidence="4">
    <location>
        <begin position="509"/>
        <end position="523"/>
    </location>
</feature>
<dbReference type="InterPro" id="IPR049121">
    <property type="entry name" value="TdIF1_C"/>
</dbReference>
<feature type="region of interest" description="Disordered" evidence="4">
    <location>
        <begin position="199"/>
        <end position="317"/>
    </location>
</feature>
<dbReference type="OrthoDB" id="5860246at2759"/>
<evidence type="ECO:0000259" key="6">
    <source>
        <dbReference type="Pfam" id="PF21229"/>
    </source>
</evidence>